<feature type="compositionally biased region" description="Basic and acidic residues" evidence="9">
    <location>
        <begin position="541"/>
        <end position="558"/>
    </location>
</feature>
<dbReference type="CDD" id="cd00082">
    <property type="entry name" value="HisKA"/>
    <property type="match status" value="1"/>
</dbReference>
<feature type="compositionally biased region" description="Low complexity" evidence="9">
    <location>
        <begin position="576"/>
        <end position="587"/>
    </location>
</feature>
<dbReference type="CDD" id="cd00075">
    <property type="entry name" value="HATPase"/>
    <property type="match status" value="1"/>
</dbReference>
<dbReference type="Gene3D" id="6.10.250.1910">
    <property type="match status" value="1"/>
</dbReference>
<dbReference type="SUPFAM" id="SSF158472">
    <property type="entry name" value="HAMP domain-like"/>
    <property type="match status" value="1"/>
</dbReference>
<evidence type="ECO:0000256" key="4">
    <source>
        <dbReference type="ARBA" id="ARBA00022679"/>
    </source>
</evidence>
<dbReference type="EMBL" id="JABURA010000001">
    <property type="protein sequence ID" value="NUB92765.1"/>
    <property type="molecule type" value="Genomic_DNA"/>
</dbReference>
<dbReference type="OrthoDB" id="187229at2157"/>
<accession>A0A8J8GSN2</accession>
<keyword evidence="6" id="KW-0902">Two-component regulatory system</keyword>
<feature type="region of interest" description="Disordered" evidence="9">
    <location>
        <begin position="526"/>
        <end position="599"/>
    </location>
</feature>
<evidence type="ECO:0000259" key="11">
    <source>
        <dbReference type="PROSITE" id="PS50109"/>
    </source>
</evidence>
<evidence type="ECO:0000256" key="2">
    <source>
        <dbReference type="ARBA" id="ARBA00012438"/>
    </source>
</evidence>
<keyword evidence="10" id="KW-1133">Transmembrane helix</keyword>
<feature type="transmembrane region" description="Helical" evidence="10">
    <location>
        <begin position="40"/>
        <end position="60"/>
    </location>
</feature>
<feature type="domain" description="HAMP" evidence="12">
    <location>
        <begin position="325"/>
        <end position="377"/>
    </location>
</feature>
<dbReference type="SMART" id="SM00387">
    <property type="entry name" value="HATPase_c"/>
    <property type="match status" value="1"/>
</dbReference>
<dbReference type="Pfam" id="PF00672">
    <property type="entry name" value="HAMP"/>
    <property type="match status" value="1"/>
</dbReference>
<dbReference type="PROSITE" id="PS50885">
    <property type="entry name" value="HAMP"/>
    <property type="match status" value="1"/>
</dbReference>
<keyword evidence="10" id="KW-0472">Membrane</keyword>
<name>A0A8J8GSN2_9EURY</name>
<feature type="compositionally biased region" description="Polar residues" evidence="9">
    <location>
        <begin position="527"/>
        <end position="540"/>
    </location>
</feature>
<proteinExistence type="predicted"/>
<dbReference type="PANTHER" id="PTHR43711">
    <property type="entry name" value="TWO-COMPONENT HISTIDINE KINASE"/>
    <property type="match status" value="1"/>
</dbReference>
<evidence type="ECO:0000256" key="6">
    <source>
        <dbReference type="ARBA" id="ARBA00023012"/>
    </source>
</evidence>
<keyword evidence="8" id="KW-0175">Coiled coil</keyword>
<evidence type="ECO:0000256" key="1">
    <source>
        <dbReference type="ARBA" id="ARBA00000085"/>
    </source>
</evidence>
<dbReference type="InterPro" id="IPR003661">
    <property type="entry name" value="HisK_dim/P_dom"/>
</dbReference>
<dbReference type="AlphaFoldDB" id="A0A8J8GSN2"/>
<dbReference type="EC" id="2.7.13.3" evidence="2"/>
<dbReference type="Proteomes" id="UP000728647">
    <property type="component" value="Unassembled WGS sequence"/>
</dbReference>
<dbReference type="Gene3D" id="3.30.565.10">
    <property type="entry name" value="Histidine kinase-like ATPase, C-terminal domain"/>
    <property type="match status" value="1"/>
</dbReference>
<keyword evidence="7" id="KW-0807">Transducer</keyword>
<dbReference type="InterPro" id="IPR003660">
    <property type="entry name" value="HAMP_dom"/>
</dbReference>
<keyword evidence="5 13" id="KW-0418">Kinase</keyword>
<dbReference type="Pfam" id="PF00512">
    <property type="entry name" value="HisKA"/>
    <property type="match status" value="1"/>
</dbReference>
<dbReference type="RefSeq" id="WP_174702655.1">
    <property type="nucleotide sequence ID" value="NZ_JABURA010000001.1"/>
</dbReference>
<dbReference type="InterPro" id="IPR036890">
    <property type="entry name" value="HATPase_C_sf"/>
</dbReference>
<dbReference type="InterPro" id="IPR003594">
    <property type="entry name" value="HATPase_dom"/>
</dbReference>
<evidence type="ECO:0000256" key="10">
    <source>
        <dbReference type="SAM" id="Phobius"/>
    </source>
</evidence>
<keyword evidence="4" id="KW-0808">Transferase</keyword>
<feature type="compositionally biased region" description="Polar residues" evidence="9">
    <location>
        <begin position="588"/>
        <end position="597"/>
    </location>
</feature>
<evidence type="ECO:0000259" key="12">
    <source>
        <dbReference type="PROSITE" id="PS50885"/>
    </source>
</evidence>
<evidence type="ECO:0000256" key="3">
    <source>
        <dbReference type="ARBA" id="ARBA00022553"/>
    </source>
</evidence>
<gene>
    <name evidence="13" type="ORF">HT576_17295</name>
</gene>
<comment type="caution">
    <text evidence="13">The sequence shown here is derived from an EMBL/GenBank/DDBJ whole genome shotgun (WGS) entry which is preliminary data.</text>
</comment>
<sequence length="674" mass="72473">MRDSGPPEGEREGDPKRSVVSRVARSVVPGVVRRSYALKLALALFVVVLLIAGIGVVSYVQIQGIIEADAEDTLRSTATVQSDAVGEWIGGIESQTRGIATSDVYGTRDREAIRDHLRDSRALAGEDVVGAHYVNPESDEIVASTDSDYEGESVATAVPAWSAPIERATADSGDGDPIASSDRAYERNGRLLMAFARPVRVGDGVLVVVADVRQGFEQLYRSETITTTRVLTADGREVAAPRQSRPAPLSDTSAFGAARDGETAIHDRDADVFAFAPVDGTDWIVVAEAPKAQLYQAGETVGRNVAFLIVTSLAALAVVGLVLGRGTVLPLIRLRERTRALEAGEFDVDLRTAREDEIGRLFASFAAMRDALRTQIRETEAARKRAERSSRKLARQNERLDQFASTVSHDLRNPLNVADGYRDLLESKLADAESEDVDLEELQAYATRIDESHERMETIIADVLALAREENSIDDTVSVDLESVATDAWANVDHEDATVSVVGSRTFEADRERLLRVFENLFRNSVEHGSTSSPSQAQENSVEHGSTDSRPQADDSVEHGSTSPPSHAQEDAVEHGSTSSPSQSGQTDVQQGDSSVSIEVGPTETGFYVADDGPGIPTDAVDDVFEYGATTAEDGTGFGLAIVESIVSAHDWTIAVDERYDDGAKFVVSDVGGE</sequence>
<dbReference type="SUPFAM" id="SSF55874">
    <property type="entry name" value="ATPase domain of HSP90 chaperone/DNA topoisomerase II/histidine kinase"/>
    <property type="match status" value="1"/>
</dbReference>
<dbReference type="InterPro" id="IPR005467">
    <property type="entry name" value="His_kinase_dom"/>
</dbReference>
<dbReference type="PANTHER" id="PTHR43711:SF1">
    <property type="entry name" value="HISTIDINE KINASE 1"/>
    <property type="match status" value="1"/>
</dbReference>
<evidence type="ECO:0000313" key="13">
    <source>
        <dbReference type="EMBL" id="NUB92765.1"/>
    </source>
</evidence>
<dbReference type="SUPFAM" id="SSF47384">
    <property type="entry name" value="Homodimeric domain of signal transducing histidine kinase"/>
    <property type="match status" value="1"/>
</dbReference>
<feature type="coiled-coil region" evidence="8">
    <location>
        <begin position="369"/>
        <end position="442"/>
    </location>
</feature>
<dbReference type="GO" id="GO:0016020">
    <property type="term" value="C:membrane"/>
    <property type="evidence" value="ECO:0007669"/>
    <property type="project" value="InterPro"/>
</dbReference>
<evidence type="ECO:0000313" key="14">
    <source>
        <dbReference type="Proteomes" id="UP000728647"/>
    </source>
</evidence>
<dbReference type="Gene3D" id="1.10.287.130">
    <property type="match status" value="1"/>
</dbReference>
<feature type="domain" description="Histidine kinase" evidence="11">
    <location>
        <begin position="406"/>
        <end position="669"/>
    </location>
</feature>
<keyword evidence="10" id="KW-0812">Transmembrane</keyword>
<keyword evidence="3" id="KW-0597">Phosphoprotein</keyword>
<feature type="transmembrane region" description="Helical" evidence="10">
    <location>
        <begin position="305"/>
        <end position="332"/>
    </location>
</feature>
<evidence type="ECO:0000256" key="5">
    <source>
        <dbReference type="ARBA" id="ARBA00022777"/>
    </source>
</evidence>
<dbReference type="InterPro" id="IPR036097">
    <property type="entry name" value="HisK_dim/P_sf"/>
</dbReference>
<dbReference type="GO" id="GO:0000155">
    <property type="term" value="F:phosphorelay sensor kinase activity"/>
    <property type="evidence" value="ECO:0007669"/>
    <property type="project" value="InterPro"/>
</dbReference>
<evidence type="ECO:0000256" key="7">
    <source>
        <dbReference type="ARBA" id="ARBA00023224"/>
    </source>
</evidence>
<dbReference type="Pfam" id="PF02518">
    <property type="entry name" value="HATPase_c"/>
    <property type="match status" value="1"/>
</dbReference>
<protein>
    <recommendedName>
        <fullName evidence="2">histidine kinase</fullName>
        <ecNumber evidence="2">2.7.13.3</ecNumber>
    </recommendedName>
</protein>
<comment type="catalytic activity">
    <reaction evidence="1">
        <text>ATP + protein L-histidine = ADP + protein N-phospho-L-histidine.</text>
        <dbReference type="EC" id="2.7.13.3"/>
    </reaction>
</comment>
<dbReference type="SMART" id="SM00388">
    <property type="entry name" value="HisKA"/>
    <property type="match status" value="1"/>
</dbReference>
<dbReference type="InterPro" id="IPR050736">
    <property type="entry name" value="Sensor_HK_Regulatory"/>
</dbReference>
<dbReference type="SMART" id="SM00304">
    <property type="entry name" value="HAMP"/>
    <property type="match status" value="1"/>
</dbReference>
<dbReference type="CDD" id="cd06225">
    <property type="entry name" value="HAMP"/>
    <property type="match status" value="1"/>
</dbReference>
<organism evidence="13 14">
    <name type="scientific">Haloterrigena gelatinilytica</name>
    <dbReference type="NCBI Taxonomy" id="2741724"/>
    <lineage>
        <taxon>Archaea</taxon>
        <taxon>Methanobacteriati</taxon>
        <taxon>Methanobacteriota</taxon>
        <taxon>Stenosarchaea group</taxon>
        <taxon>Halobacteria</taxon>
        <taxon>Halobacteriales</taxon>
        <taxon>Natrialbaceae</taxon>
        <taxon>Haloterrigena</taxon>
    </lineage>
</organism>
<dbReference type="PROSITE" id="PS50109">
    <property type="entry name" value="HIS_KIN"/>
    <property type="match status" value="1"/>
</dbReference>
<evidence type="ECO:0000256" key="8">
    <source>
        <dbReference type="SAM" id="Coils"/>
    </source>
</evidence>
<reference evidence="13" key="1">
    <citation type="submission" date="2020-06" db="EMBL/GenBank/DDBJ databases">
        <title>Haloterrigena sp. nov., an extremely halophilic archaeon isolated from a saline sediment.</title>
        <authorList>
            <person name="Liu B.-B."/>
        </authorList>
    </citation>
    <scope>NUCLEOTIDE SEQUENCE</scope>
    <source>
        <strain evidence="13">SYSU A121-1</strain>
    </source>
</reference>
<evidence type="ECO:0000256" key="9">
    <source>
        <dbReference type="SAM" id="MobiDB-lite"/>
    </source>
</evidence>